<comment type="subcellular location">
    <subcellularLocation>
        <location evidence="1">Nucleus</location>
        <location evidence="1">Nuclear pore complex</location>
    </subcellularLocation>
</comment>
<evidence type="ECO:0000256" key="10">
    <source>
        <dbReference type="SAM" id="MobiDB-lite"/>
    </source>
</evidence>
<evidence type="ECO:0000313" key="14">
    <source>
        <dbReference type="Proteomes" id="UP000002281"/>
    </source>
</evidence>
<dbReference type="InterPro" id="IPR048883">
    <property type="entry name" value="Nup188_N-subdom_III"/>
</dbReference>
<dbReference type="Gene3D" id="2.60.120.620">
    <property type="entry name" value="q2cbj1_9rhob like domain"/>
    <property type="match status" value="2"/>
</dbReference>
<evidence type="ECO:0000259" key="12">
    <source>
        <dbReference type="Pfam" id="PF21093"/>
    </source>
</evidence>
<dbReference type="Proteomes" id="UP000002281">
    <property type="component" value="Chromosome 25"/>
</dbReference>
<dbReference type="GO" id="GO:0044611">
    <property type="term" value="C:nuclear pore inner ring"/>
    <property type="evidence" value="ECO:0000318"/>
    <property type="project" value="GO_Central"/>
</dbReference>
<feature type="compositionally biased region" description="Low complexity" evidence="10">
    <location>
        <begin position="1868"/>
        <end position="1886"/>
    </location>
</feature>
<dbReference type="GeneTree" id="ENSGT00390000005742"/>
<evidence type="ECO:0000256" key="7">
    <source>
        <dbReference type="ARBA" id="ARBA00023242"/>
    </source>
</evidence>
<keyword evidence="15" id="KW-1267">Proteomics identification</keyword>
<dbReference type="Pfam" id="PF10487">
    <property type="entry name" value="Nup188_N"/>
    <property type="match status" value="1"/>
</dbReference>
<feature type="compositionally biased region" description="Polar residues" evidence="10">
    <location>
        <begin position="2068"/>
        <end position="2081"/>
    </location>
</feature>
<evidence type="ECO:0000256" key="9">
    <source>
        <dbReference type="ARBA" id="ARBA00040174"/>
    </source>
</evidence>
<gene>
    <name evidence="13" type="primary">NUP188</name>
</gene>
<reference evidence="13" key="3">
    <citation type="submission" date="2025-09" db="UniProtKB">
        <authorList>
            <consortium name="Ensembl"/>
        </authorList>
    </citation>
    <scope>IDENTIFICATION</scope>
    <source>
        <strain evidence="13">Thoroughbred</strain>
    </source>
</reference>
<dbReference type="InterPro" id="IPR018864">
    <property type="entry name" value="Nucleoporin_Nup188_N"/>
</dbReference>
<dbReference type="SUPFAM" id="SSF51197">
    <property type="entry name" value="Clavaminate synthase-like"/>
    <property type="match status" value="2"/>
</dbReference>
<feature type="region of interest" description="Disordered" evidence="10">
    <location>
        <begin position="2057"/>
        <end position="2082"/>
    </location>
</feature>
<proteinExistence type="evidence at protein level"/>
<evidence type="ECO:0000256" key="5">
    <source>
        <dbReference type="ARBA" id="ARBA00023010"/>
    </source>
</evidence>
<evidence type="ECO:0007829" key="15">
    <source>
        <dbReference type="PeptideAtlas" id="A0A9L0RLN4"/>
    </source>
</evidence>
<accession>A0A9L0RLN4</accession>
<evidence type="ECO:0000256" key="8">
    <source>
        <dbReference type="ARBA" id="ARBA00038387"/>
    </source>
</evidence>
<feature type="region of interest" description="Disordered" evidence="10">
    <location>
        <begin position="1858"/>
        <end position="1891"/>
    </location>
</feature>
<keyword evidence="6" id="KW-0906">Nuclear pore complex</keyword>
<reference evidence="13" key="2">
    <citation type="submission" date="2025-08" db="UniProtKB">
        <authorList>
            <consortium name="Ensembl"/>
        </authorList>
    </citation>
    <scope>IDENTIFICATION</scope>
    <source>
        <strain evidence="13">Thoroughbred</strain>
    </source>
</reference>
<feature type="domain" description="Nucleoporin Nup188 N-terminal" evidence="11">
    <location>
        <begin position="378"/>
        <end position="827"/>
    </location>
</feature>
<comment type="similarity">
    <text evidence="8">Belongs to the Nup188 family.</text>
</comment>
<name>A0A9L0RLN4_HORSE</name>
<feature type="domain" description="Nucleoporin Nup188 N-terminal subdomain III" evidence="12">
    <location>
        <begin position="876"/>
        <end position="1286"/>
    </location>
</feature>
<evidence type="ECO:0000256" key="4">
    <source>
        <dbReference type="ARBA" id="ARBA00022927"/>
    </source>
</evidence>
<dbReference type="GO" id="GO:0051028">
    <property type="term" value="P:mRNA transport"/>
    <property type="evidence" value="ECO:0007669"/>
    <property type="project" value="UniProtKB-KW"/>
</dbReference>
<protein>
    <recommendedName>
        <fullName evidence="9">Nucleoporin NUP188</fullName>
    </recommendedName>
</protein>
<evidence type="ECO:0000259" key="11">
    <source>
        <dbReference type="Pfam" id="PF10487"/>
    </source>
</evidence>
<dbReference type="Pfam" id="PF21093">
    <property type="entry name" value="Nup188_N-subdom_III"/>
    <property type="match status" value="1"/>
</dbReference>
<keyword evidence="3" id="KW-0509">mRNA transport</keyword>
<dbReference type="GO" id="GO:0006405">
    <property type="term" value="P:RNA export from nucleus"/>
    <property type="evidence" value="ECO:0000318"/>
    <property type="project" value="GO_Central"/>
</dbReference>
<reference evidence="13 14" key="1">
    <citation type="journal article" date="2009" name="Science">
        <title>Genome sequence, comparative analysis, and population genetics of the domestic horse.</title>
        <authorList>
            <consortium name="Broad Institute Genome Sequencing Platform"/>
            <consortium name="Broad Institute Whole Genome Assembly Team"/>
            <person name="Wade C.M."/>
            <person name="Giulotto E."/>
            <person name="Sigurdsson S."/>
            <person name="Zoli M."/>
            <person name="Gnerre S."/>
            <person name="Imsland F."/>
            <person name="Lear T.L."/>
            <person name="Adelson D.L."/>
            <person name="Bailey E."/>
            <person name="Bellone R.R."/>
            <person name="Bloecker H."/>
            <person name="Distl O."/>
            <person name="Edgar R.C."/>
            <person name="Garber M."/>
            <person name="Leeb T."/>
            <person name="Mauceli E."/>
            <person name="MacLeod J.N."/>
            <person name="Penedo M.C.T."/>
            <person name="Raison J.M."/>
            <person name="Sharpe T."/>
            <person name="Vogel J."/>
            <person name="Andersson L."/>
            <person name="Antczak D.F."/>
            <person name="Biagi T."/>
            <person name="Binns M.M."/>
            <person name="Chowdhary B.P."/>
            <person name="Coleman S.J."/>
            <person name="Della Valle G."/>
            <person name="Fryc S."/>
            <person name="Guerin G."/>
            <person name="Hasegawa T."/>
            <person name="Hill E.W."/>
            <person name="Jurka J."/>
            <person name="Kiialainen A."/>
            <person name="Lindgren G."/>
            <person name="Liu J."/>
            <person name="Magnani E."/>
            <person name="Mickelson J.R."/>
            <person name="Murray J."/>
            <person name="Nergadze S.G."/>
            <person name="Onofrio R."/>
            <person name="Pedroni S."/>
            <person name="Piras M.F."/>
            <person name="Raudsepp T."/>
            <person name="Rocchi M."/>
            <person name="Roeed K.H."/>
            <person name="Ryder O.A."/>
            <person name="Searle S."/>
            <person name="Skow L."/>
            <person name="Swinburne J.E."/>
            <person name="Syvaenen A.C."/>
            <person name="Tozaki T."/>
            <person name="Valberg S.J."/>
            <person name="Vaudin M."/>
            <person name="White J.R."/>
            <person name="Zody M.C."/>
            <person name="Lander E.S."/>
            <person name="Lindblad-Toh K."/>
        </authorList>
    </citation>
    <scope>NUCLEOTIDE SEQUENCE [LARGE SCALE GENOMIC DNA]</scope>
    <source>
        <strain evidence="13 14">Thoroughbred</strain>
    </source>
</reference>
<evidence type="ECO:0000256" key="3">
    <source>
        <dbReference type="ARBA" id="ARBA00022816"/>
    </source>
</evidence>
<evidence type="ECO:0000313" key="13">
    <source>
        <dbReference type="Ensembl" id="ENSECAP00000062727.1"/>
    </source>
</evidence>
<evidence type="ECO:0000256" key="1">
    <source>
        <dbReference type="ARBA" id="ARBA00004567"/>
    </source>
</evidence>
<keyword evidence="7" id="KW-0539">Nucleus</keyword>
<organism evidence="13 14">
    <name type="scientific">Equus caballus</name>
    <name type="common">Horse</name>
    <dbReference type="NCBI Taxonomy" id="9796"/>
    <lineage>
        <taxon>Eukaryota</taxon>
        <taxon>Metazoa</taxon>
        <taxon>Chordata</taxon>
        <taxon>Craniata</taxon>
        <taxon>Vertebrata</taxon>
        <taxon>Euteleostomi</taxon>
        <taxon>Mammalia</taxon>
        <taxon>Eutheria</taxon>
        <taxon>Laurasiatheria</taxon>
        <taxon>Perissodactyla</taxon>
        <taxon>Equidae</taxon>
        <taxon>Equus</taxon>
    </lineage>
</organism>
<dbReference type="Pfam" id="PF21094">
    <property type="entry name" value="Nup188_SH3-like"/>
    <property type="match status" value="1"/>
</dbReference>
<sequence>MTGLSPSQLQKFQEDGFLVLEGFLSAEECVALQQRIGQIVAEMDVPPHCCAEFPPRILNKAEEQQKTQSHSPPCLDIMTGLSPSQLQKFQEDGFLVLEGFLSAEECVALQQRIGQIVAEMDVPPHCRAEFPPRILNKAEEQQKTQDNTEYFLSSGDKIRFFFEKGVFDEKGNFLVPPEKSINKIGHALHAHDPVFKGATHSSKVQAVARSLGFHMPVVVQSMYIFKQPRIGGKVPAHQDATFLYTEPLGRLLGLWIALEDTTVENGCLWFIPGSHTSGVSRRMVRTPAGSMTGISIRGSDPAWDNSLYVPTEVGRGSLILIHGEVVHKSEQNLSDRSRHVYTFHLMEASGTVWSPENWSSRELWTILLGRSALRELNQIEAELSKHWQRLLEGLSYYKPPSPNSAEKVKANKDVASPLKELGLRISKFLGLDEEQSVQLLQCYLQEDYRGTRGSLKSVLQDERQSQALILKIADYYYEERTCILRCVLHLLTYFQDERHPYRVEYADCVDKLEKELVTKYRQQFEELYKTEAPTWETHGNLMTERQVSRWFVQCLREQSMLLEIIFLYYAYFEMAPSDLLVLTKMFKEQGFGSRQTNRHLVDETMDPFVDRIGYFSALILVEGMDIESLHKCALDDRRELHQLAQDGLICQDMDRLMLTFGDIPHHAPVLLAWALLRHTLSPDETSSVVRKIGGTAIQLNVFQYLTRLLRSLASGGNDCTTSTACMCVYGLLSFVLTSLELHTLGNQQDVIDTACEVLADPSLPELFWGTEPTSGLGIILDSVCGMFPHLLSPLLQLLRALVSGKSTAKKVYSFLDKMSFYNELYKHKPHDVVSHEDGTLWRRQTPKLLYPLGGQTNLRIPQGTVGQVMLDDRAYLVRWEYSYSSWTLFTCEIEMLLHVVSTADVIQHCQRVRPIIDLVHKVISTDLSIADCLLPITSRIYMLLQRLTTVISPPVDVIASCVNCLTILAARNPAKVWTDLRHTGFLPFVAHQVSNMSQMISAEGMNAGGYGNLLMNSEQPQGEYGVTIAFLRLIATLVKGQLGSTQSQGLVPCVMFVLKEMLPSYHKWRYNSHGVREQIGCLILELIHAILNLCHETDLHSSHTPSLQSLCICSLAYTEAGQTVINIMGIGVDTIDMVMAAQPRSDGAEGQGQGQLLIKTVKLAFSVTNNVIRLKPPSNVVSPLEQALTQHGAHGNNLIAILAKYIYHKHDPALPRLAIQLLKRLATVAPMSVYACLGNDAAAIRDAFLIRLQSKIEDMRIKVMILEFLTVAVETQPGLIELFLNLEVKDGSDGSKEFSLGVWSCLHAVLELIDSQQEDRYWCPPLLHRAAIAFLHALWQDRRDSAMLVLRTKPKFWENLTSPLFGTLSPPSETSEPSVLETCALVMKIICLEIYYVVKGSLDQSLKDTLKKFSSENRFTYWSGYVKSLAVHTADTEGSSCTSLVEYQMLVSAWRMLLIIATSHAEIMHLTDSAVRRQLFLDVLDGTKALLLVPASVNCLRLGSMMCTLLLILLRQWKRELGSVDEILGPLTEILEGVLQADQQLMEKTKAKVFSAFITVLQMKEMRVSDIPQYSQLVLNVCETLQEEVIALFDQTRHSLASGSAAEDKDSMETDDCSRLRHKDQRDGVCVLGLHLAKELCEVDEDGDSWLQVTRRLPILPTLLTTLEVSLRLKQNLHFTEAALHLLLTLARTQQGATAVAGAGITQSICLPLLSVYQLSTNGTVQTPSTSRKSLDAPSWPGVYRLSMSLMERLLKTLRYNFLTEALDFMGVHQERTLQCLSAVRTVQSLACLEEADHTVGFILQLSSFMKEWHFHLPQLMRDVQVSLGYLCQACTSLLHSRKMLQHYLQNKNGDGIPSAVTPRVQRPPTAAPAAPSCSSSKQPSADTEASEQRALHTVQYGLLKILSRTLAALRHFTPDVCQILLDQSLDLAEYNFLFALSFTTPTFDSEVAPSFGTLLATVNVALNMLGELDKKKEPLTQAVGLSTQAEGTKTLKSLLMFTMENCFYLLISQAMRYLRDPAVHPRDKQRMKQELSSELSTLLSSLSRYFRRGAPSSPAAGVLPSPQGKSTSLSKASPESQEPLIQLVQAFVRHVQR</sequence>
<dbReference type="GO" id="GO:0006606">
    <property type="term" value="P:protein import into nucleus"/>
    <property type="evidence" value="ECO:0000318"/>
    <property type="project" value="GO_Central"/>
</dbReference>
<dbReference type="PANTHER" id="PTHR31431:SF1">
    <property type="entry name" value="NUCLEOPORIN NUP188"/>
    <property type="match status" value="1"/>
</dbReference>
<dbReference type="Ensembl" id="ENSECAT00000120831.1">
    <property type="protein sequence ID" value="ENSECAP00000062727.1"/>
    <property type="gene ID" value="ENSECAG00000006134.4"/>
</dbReference>
<evidence type="ECO:0000256" key="2">
    <source>
        <dbReference type="ARBA" id="ARBA00022448"/>
    </source>
</evidence>
<dbReference type="InterPro" id="IPR044840">
    <property type="entry name" value="Nup188"/>
</dbReference>
<dbReference type="GO" id="GO:0017056">
    <property type="term" value="F:structural constituent of nuclear pore"/>
    <property type="evidence" value="ECO:0000318"/>
    <property type="project" value="GO_Central"/>
</dbReference>
<dbReference type="InterPro" id="IPR008775">
    <property type="entry name" value="Phytyl_CoA_dOase-like"/>
</dbReference>
<dbReference type="SUPFAM" id="SSF48371">
    <property type="entry name" value="ARM repeat"/>
    <property type="match status" value="1"/>
</dbReference>
<dbReference type="InterPro" id="IPR016024">
    <property type="entry name" value="ARM-type_fold"/>
</dbReference>
<keyword evidence="4" id="KW-0653">Protein transport</keyword>
<dbReference type="Pfam" id="PF05721">
    <property type="entry name" value="PhyH"/>
    <property type="match status" value="1"/>
</dbReference>
<keyword evidence="5" id="KW-0811">Translocation</keyword>
<keyword evidence="2" id="KW-0813">Transport</keyword>
<keyword evidence="14" id="KW-1185">Reference proteome</keyword>
<dbReference type="PANTHER" id="PTHR31431">
    <property type="entry name" value="NUCLEOPORIN NUP188 HOMOLOG"/>
    <property type="match status" value="1"/>
</dbReference>
<evidence type="ECO:0000256" key="6">
    <source>
        <dbReference type="ARBA" id="ARBA00023132"/>
    </source>
</evidence>